<sequence length="214" mass="24039">VERLALSDSSIFVIRFLNVLTRVRVRVERVRALRARAAHHMTAAGEDGAPTRRVRVAHAAQARLLVARARGDRVGAVAHEQRRLKTRAERVALELVLLRELEQGKALLLLQLALELLELRFVRAAQSARSTLRVERALLLPRLQLRVLPAAKSAATKTSHPMTKTQVVEGDLPAGIHPFCTAVWMRPENAQIINTIDESTWRKARREASLCGRW</sequence>
<keyword evidence="2" id="KW-1185">Reference proteome</keyword>
<protein>
    <submittedName>
        <fullName evidence="1">Uncharacterized protein</fullName>
    </submittedName>
</protein>
<name>A0A2A6BKF5_PRIPA</name>
<accession>A0A2A6BKF5</accession>
<reference evidence="2" key="1">
    <citation type="journal article" date="2008" name="Nat. Genet.">
        <title>The Pristionchus pacificus genome provides a unique perspective on nematode lifestyle and parasitism.</title>
        <authorList>
            <person name="Dieterich C."/>
            <person name="Clifton S.W."/>
            <person name="Schuster L.N."/>
            <person name="Chinwalla A."/>
            <person name="Delehaunty K."/>
            <person name="Dinkelacker I."/>
            <person name="Fulton L."/>
            <person name="Fulton R."/>
            <person name="Godfrey J."/>
            <person name="Minx P."/>
            <person name="Mitreva M."/>
            <person name="Roeseler W."/>
            <person name="Tian H."/>
            <person name="Witte H."/>
            <person name="Yang S.P."/>
            <person name="Wilson R.K."/>
            <person name="Sommer R.J."/>
        </authorList>
    </citation>
    <scope>NUCLEOTIDE SEQUENCE [LARGE SCALE GENOMIC DNA]</scope>
    <source>
        <strain evidence="2">PS312</strain>
    </source>
</reference>
<dbReference type="Proteomes" id="UP000005239">
    <property type="component" value="Unassembled WGS sequence"/>
</dbReference>
<organism evidence="1 2">
    <name type="scientific">Pristionchus pacificus</name>
    <name type="common">Parasitic nematode worm</name>
    <dbReference type="NCBI Taxonomy" id="54126"/>
    <lineage>
        <taxon>Eukaryota</taxon>
        <taxon>Metazoa</taxon>
        <taxon>Ecdysozoa</taxon>
        <taxon>Nematoda</taxon>
        <taxon>Chromadorea</taxon>
        <taxon>Rhabditida</taxon>
        <taxon>Rhabditina</taxon>
        <taxon>Diplogasteromorpha</taxon>
        <taxon>Diplogasteroidea</taxon>
        <taxon>Neodiplogasteridae</taxon>
        <taxon>Pristionchus</taxon>
    </lineage>
</organism>
<reference evidence="1" key="2">
    <citation type="submission" date="2022-06" db="UniProtKB">
        <authorList>
            <consortium name="EnsemblMetazoa"/>
        </authorList>
    </citation>
    <scope>IDENTIFICATION</scope>
    <source>
        <strain evidence="1">PS312</strain>
    </source>
</reference>
<evidence type="ECO:0000313" key="1">
    <source>
        <dbReference type="EnsemblMetazoa" id="PPA08641.1"/>
    </source>
</evidence>
<evidence type="ECO:0000313" key="2">
    <source>
        <dbReference type="Proteomes" id="UP000005239"/>
    </source>
</evidence>
<proteinExistence type="predicted"/>
<gene>
    <name evidence="1" type="primary">WBGene00098195</name>
</gene>
<accession>A0A8R1YC61</accession>
<dbReference type="AlphaFoldDB" id="A0A2A6BKF5"/>
<dbReference type="EnsemblMetazoa" id="PPA08641.1">
    <property type="protein sequence ID" value="PPA08641.1"/>
    <property type="gene ID" value="WBGene00098195"/>
</dbReference>